<evidence type="ECO:0000313" key="2">
    <source>
        <dbReference type="EMBL" id="PHY91929.1"/>
    </source>
</evidence>
<organism evidence="2 3">
    <name type="scientific">Campylobacter vulpis</name>
    <dbReference type="NCBI Taxonomy" id="1655500"/>
    <lineage>
        <taxon>Bacteria</taxon>
        <taxon>Pseudomonadati</taxon>
        <taxon>Campylobacterota</taxon>
        <taxon>Epsilonproteobacteria</taxon>
        <taxon>Campylobacterales</taxon>
        <taxon>Campylobacteraceae</taxon>
        <taxon>Campylobacter</taxon>
    </lineage>
</organism>
<evidence type="ECO:0000313" key="3">
    <source>
        <dbReference type="Proteomes" id="UP000237472"/>
    </source>
</evidence>
<dbReference type="NCBIfam" id="NF041252">
    <property type="entry name" value="outer_memb_MapA"/>
    <property type="match status" value="1"/>
</dbReference>
<name>A0A2G4R5U4_9BACT</name>
<reference evidence="3" key="1">
    <citation type="submission" date="2015-06" db="EMBL/GenBank/DDBJ databases">
        <authorList>
            <person name="Parisi A."/>
            <person name="Chiara M."/>
            <person name="Florio D."/>
            <person name="Miccolupo A."/>
            <person name="Manzari C."/>
            <person name="Mion D."/>
            <person name="Caruso M."/>
            <person name="D'erchia A.M."/>
            <person name="Zanoni R."/>
        </authorList>
    </citation>
    <scope>NUCLEOTIDE SEQUENCE [LARGE SCALE GENOMIC DNA]</scope>
    <source>
        <strain evidence="3">73/13</strain>
    </source>
</reference>
<dbReference type="OrthoDB" id="5359329at2"/>
<feature type="signal peptide" evidence="1">
    <location>
        <begin position="1"/>
        <end position="20"/>
    </location>
</feature>
<dbReference type="InterPro" id="IPR053486">
    <property type="entry name" value="MapA_lipoprotein"/>
</dbReference>
<protein>
    <submittedName>
        <fullName evidence="2">Membrane protein</fullName>
    </submittedName>
</protein>
<feature type="chain" id="PRO_5013895516" evidence="1">
    <location>
        <begin position="21"/>
        <end position="214"/>
    </location>
</feature>
<evidence type="ECO:0000256" key="1">
    <source>
        <dbReference type="SAM" id="SignalP"/>
    </source>
</evidence>
<keyword evidence="1" id="KW-0732">Signal</keyword>
<comment type="caution">
    <text evidence="2">The sequence shown here is derived from an EMBL/GenBank/DDBJ whole genome shotgun (WGS) entry which is preliminary data.</text>
</comment>
<accession>A0A2G4R5U4</accession>
<dbReference type="EMBL" id="LDWY01000017">
    <property type="protein sequence ID" value="PHY91929.1"/>
    <property type="molecule type" value="Genomic_DNA"/>
</dbReference>
<proteinExistence type="predicted"/>
<dbReference type="PROSITE" id="PS51257">
    <property type="entry name" value="PROKAR_LIPOPROTEIN"/>
    <property type="match status" value="1"/>
</dbReference>
<sequence length="214" mass="24342">MMKNCLLALFALLIFAGCSAKQDTFAQVNQISKNTKCYPCDSAQGFEAKIKGLLYISDMGINCCADKRTLDTGVALKKVYLHRFYDLKEEQKVVYIKNQKYYIDLNFNAIFYTYLRQELEARGIMVLDGNDKNSPYVTKVDLSFMQFASKQDSLGLHSRLVGVMSLNDINRNKKFTLRTKQDVQGFENLSDLSFYTHLLIKQMANKAASLISAS</sequence>
<dbReference type="AlphaFoldDB" id="A0A2G4R5U4"/>
<dbReference type="Proteomes" id="UP000237472">
    <property type="component" value="Unassembled WGS sequence"/>
</dbReference>
<dbReference type="RefSeq" id="WP_099460992.1">
    <property type="nucleotide sequence ID" value="NZ_LDWY01000017.1"/>
</dbReference>
<gene>
    <name evidence="2" type="ORF">AA994_01435</name>
</gene>